<dbReference type="InterPro" id="IPR007060">
    <property type="entry name" value="FtsL/DivIC"/>
</dbReference>
<protein>
    <submittedName>
        <fullName evidence="3">Septum formation initiator family protein</fullName>
    </submittedName>
</protein>
<comment type="caution">
    <text evidence="3">The sequence shown here is derived from an EMBL/GenBank/DDBJ whole genome shotgun (WGS) entry which is preliminary data.</text>
</comment>
<accession>A0ABR9XQM8</accession>
<dbReference type="Pfam" id="PF04977">
    <property type="entry name" value="DivIC"/>
    <property type="match status" value="1"/>
</dbReference>
<sequence>MRAFVSGIVSYVLDHPKKIFLLVVAGAFVLWIVFSDYGLVARLRMEAENRELKARYAQQEREIMQNRKEISRALEPESVEKTARENYNFRREGETLFIIRQQEK</sequence>
<evidence type="ECO:0000313" key="3">
    <source>
        <dbReference type="EMBL" id="MBF0636357.1"/>
    </source>
</evidence>
<evidence type="ECO:0000313" key="4">
    <source>
        <dbReference type="Proteomes" id="UP000619838"/>
    </source>
</evidence>
<proteinExistence type="predicted"/>
<dbReference type="RefSeq" id="WP_114608443.1">
    <property type="nucleotide sequence ID" value="NZ_JABVZQ010000005.1"/>
</dbReference>
<keyword evidence="1" id="KW-0175">Coiled coil</keyword>
<keyword evidence="2" id="KW-0812">Transmembrane</keyword>
<reference evidence="3 4" key="1">
    <citation type="journal article" date="2020" name="Microorganisms">
        <title>Simultaneous Genome Sequencing of Prosthecochloris ethylica and Desulfuromonas acetoxidans within a Syntrophic Mixture Reveals Unique Pili and Protein Interactions.</title>
        <authorList>
            <person name="Kyndt J.A."/>
            <person name="Van Beeumen J.J."/>
            <person name="Meyer T.E."/>
        </authorList>
    </citation>
    <scope>NUCLEOTIDE SEQUENCE [LARGE SCALE GENOMIC DNA]</scope>
    <source>
        <strain evidence="3 4">N3</strain>
    </source>
</reference>
<feature type="coiled-coil region" evidence="1">
    <location>
        <begin position="42"/>
        <end position="69"/>
    </location>
</feature>
<feature type="transmembrane region" description="Helical" evidence="2">
    <location>
        <begin position="19"/>
        <end position="40"/>
    </location>
</feature>
<name>A0ABR9XQM8_9CHLB</name>
<dbReference type="Proteomes" id="UP000619838">
    <property type="component" value="Unassembled WGS sequence"/>
</dbReference>
<gene>
    <name evidence="3" type="ORF">INT08_04085</name>
</gene>
<keyword evidence="2" id="KW-1133">Transmembrane helix</keyword>
<organism evidence="3 4">
    <name type="scientific">Prosthecochloris ethylica</name>
    <dbReference type="NCBI Taxonomy" id="2743976"/>
    <lineage>
        <taxon>Bacteria</taxon>
        <taxon>Pseudomonadati</taxon>
        <taxon>Chlorobiota</taxon>
        <taxon>Chlorobiia</taxon>
        <taxon>Chlorobiales</taxon>
        <taxon>Chlorobiaceae</taxon>
        <taxon>Prosthecochloris</taxon>
    </lineage>
</organism>
<dbReference type="EMBL" id="JADGII010000005">
    <property type="protein sequence ID" value="MBF0636357.1"/>
    <property type="molecule type" value="Genomic_DNA"/>
</dbReference>
<evidence type="ECO:0000256" key="1">
    <source>
        <dbReference type="SAM" id="Coils"/>
    </source>
</evidence>
<keyword evidence="2" id="KW-0472">Membrane</keyword>
<evidence type="ECO:0000256" key="2">
    <source>
        <dbReference type="SAM" id="Phobius"/>
    </source>
</evidence>
<keyword evidence="4" id="KW-1185">Reference proteome</keyword>